<dbReference type="AlphaFoldDB" id="A0A438AIB2"/>
<comment type="caution">
    <text evidence="3">The sequence shown here is derived from an EMBL/GenBank/DDBJ whole genome shotgun (WGS) entry which is preliminary data.</text>
</comment>
<keyword evidence="3" id="KW-0808">Transferase</keyword>
<dbReference type="GO" id="GO:0006751">
    <property type="term" value="P:glutathione catabolic process"/>
    <property type="evidence" value="ECO:0007669"/>
    <property type="project" value="InterPro"/>
</dbReference>
<evidence type="ECO:0000313" key="4">
    <source>
        <dbReference type="Proteomes" id="UP000285908"/>
    </source>
</evidence>
<gene>
    <name evidence="3" type="ORF">EKE94_06030</name>
</gene>
<protein>
    <recommendedName>
        <fullName evidence="1">glutathione-specific gamma-glutamylcyclotransferase</fullName>
        <ecNumber evidence="1">4.3.2.7</ecNumber>
    </recommendedName>
</protein>
<evidence type="ECO:0000256" key="2">
    <source>
        <dbReference type="ARBA" id="ARBA00023239"/>
    </source>
</evidence>
<dbReference type="GO" id="GO:0016740">
    <property type="term" value="F:transferase activity"/>
    <property type="evidence" value="ECO:0007669"/>
    <property type="project" value="UniProtKB-KW"/>
</dbReference>
<dbReference type="EMBL" id="RQXX01000002">
    <property type="protein sequence ID" value="RVV98476.1"/>
    <property type="molecule type" value="Genomic_DNA"/>
</dbReference>
<dbReference type="Gene3D" id="3.10.490.10">
    <property type="entry name" value="Gamma-glutamyl cyclotransferase-like"/>
    <property type="match status" value="1"/>
</dbReference>
<dbReference type="OrthoDB" id="9795692at2"/>
<proteinExistence type="predicted"/>
<dbReference type="CDD" id="cd06661">
    <property type="entry name" value="GGCT_like"/>
    <property type="match status" value="1"/>
</dbReference>
<dbReference type="Proteomes" id="UP000285908">
    <property type="component" value="Unassembled WGS sequence"/>
</dbReference>
<organism evidence="3 4">
    <name type="scientific">Mesobaculum littorinae</name>
    <dbReference type="NCBI Taxonomy" id="2486419"/>
    <lineage>
        <taxon>Bacteria</taxon>
        <taxon>Pseudomonadati</taxon>
        <taxon>Pseudomonadota</taxon>
        <taxon>Alphaproteobacteria</taxon>
        <taxon>Rhodobacterales</taxon>
        <taxon>Roseobacteraceae</taxon>
        <taxon>Mesobaculum</taxon>
    </lineage>
</organism>
<dbReference type="GO" id="GO:0061928">
    <property type="term" value="F:glutathione specific gamma-glutamylcyclotransferase activity"/>
    <property type="evidence" value="ECO:0007669"/>
    <property type="project" value="UniProtKB-EC"/>
</dbReference>
<dbReference type="EC" id="4.3.2.7" evidence="1"/>
<dbReference type="PANTHER" id="PTHR12192:SF2">
    <property type="entry name" value="GLUTATHIONE-SPECIFIC GAMMA-GLUTAMYLCYCLOTRANSFERASE 2"/>
    <property type="match status" value="1"/>
</dbReference>
<sequence>MDAPFPPRPARRRLVLTAEHVARTRREVPDPGEIPGFTLADAADDDRMAEEILAGRDPDQIWVFAYGSLIWNPCFDVAETRRGLLRGWHRSFCLKLDHFRGTPEQPGLMLALERGGASAGVLMRLAPETLRSGLAALIRREMPALEHRDMMRWSPVETATGRTEAMVFWAGPTGEIVTPRPPLDRVAHVLARACGHGGSGAEYLHNTVVGLEEHGIHDTRLWQLQAMVAREIDALPG</sequence>
<name>A0A438AIB2_9RHOB</name>
<dbReference type="RefSeq" id="WP_127906297.1">
    <property type="nucleotide sequence ID" value="NZ_RQXX01000002.1"/>
</dbReference>
<keyword evidence="2" id="KW-0456">Lyase</keyword>
<accession>A0A438AIB2</accession>
<reference evidence="3 4" key="1">
    <citation type="submission" date="2018-11" db="EMBL/GenBank/DDBJ databases">
        <title>Mesobaculum littorinae gen. nov., sp. nov., isolated from Littorina scabra that represents a novel genus of the order Rhodobacteraceae.</title>
        <authorList>
            <person name="Li F."/>
        </authorList>
    </citation>
    <scope>NUCLEOTIDE SEQUENCE [LARGE SCALE GENOMIC DNA]</scope>
    <source>
        <strain evidence="3 4">M0103</strain>
    </source>
</reference>
<evidence type="ECO:0000313" key="3">
    <source>
        <dbReference type="EMBL" id="RVV98476.1"/>
    </source>
</evidence>
<dbReference type="PANTHER" id="PTHR12192">
    <property type="entry name" value="CATION TRANSPORT PROTEIN CHAC-RELATED"/>
    <property type="match status" value="1"/>
</dbReference>
<dbReference type="InterPro" id="IPR013024">
    <property type="entry name" value="GGCT-like"/>
</dbReference>
<dbReference type="Pfam" id="PF04752">
    <property type="entry name" value="ChaC"/>
    <property type="match status" value="1"/>
</dbReference>
<dbReference type="GO" id="GO:0005737">
    <property type="term" value="C:cytoplasm"/>
    <property type="evidence" value="ECO:0007669"/>
    <property type="project" value="TreeGrafter"/>
</dbReference>
<evidence type="ECO:0000256" key="1">
    <source>
        <dbReference type="ARBA" id="ARBA00012344"/>
    </source>
</evidence>
<dbReference type="InterPro" id="IPR006840">
    <property type="entry name" value="ChaC"/>
</dbReference>
<keyword evidence="4" id="KW-1185">Reference proteome</keyword>